<dbReference type="InterPro" id="IPR005079">
    <property type="entry name" value="Peptidase_C45_hydrolase"/>
</dbReference>
<dbReference type="EMBL" id="RZGK01000020">
    <property type="protein sequence ID" value="KAF9691621.1"/>
    <property type="molecule type" value="Genomic_DNA"/>
</dbReference>
<reference evidence="7" key="1">
    <citation type="submission" date="2018-12" db="EMBL/GenBank/DDBJ databases">
        <authorList>
            <person name="Syme R.A."/>
            <person name="Farfan-Caceres L."/>
            <person name="Lichtenzveig J."/>
        </authorList>
    </citation>
    <scope>NUCLEOTIDE SEQUENCE</scope>
    <source>
        <strain evidence="7">Al4</strain>
    </source>
</reference>
<feature type="repeat" description="WD" evidence="3">
    <location>
        <begin position="207"/>
        <end position="248"/>
    </location>
</feature>
<dbReference type="NCBIfam" id="NF040521">
    <property type="entry name" value="C45_proenzyme"/>
    <property type="match status" value="1"/>
</dbReference>
<dbReference type="InterPro" id="IPR036322">
    <property type="entry name" value="WD40_repeat_dom_sf"/>
</dbReference>
<accession>A0A8H7IUC9</accession>
<feature type="repeat" description="WD" evidence="3">
    <location>
        <begin position="362"/>
        <end position="393"/>
    </location>
</feature>
<dbReference type="Gene3D" id="3.60.60.10">
    <property type="entry name" value="Penicillin V Acylase, Chain A"/>
    <property type="match status" value="1"/>
</dbReference>
<comment type="function">
    <text evidence="1">Required for 3'-end cleavage and polyadenylation of pre-mRNAs. Also involved in chromosome segregation where it has a role in chromosome attachment to the mitotic spindle.</text>
</comment>
<dbReference type="GO" id="GO:0031124">
    <property type="term" value="P:mRNA 3'-end processing"/>
    <property type="evidence" value="ECO:0007669"/>
    <property type="project" value="UniProtKB-UniRule"/>
</dbReference>
<dbReference type="Pfam" id="PF03417">
    <property type="entry name" value="AAT"/>
    <property type="match status" value="1"/>
</dbReference>
<keyword evidence="8" id="KW-1185">Reference proteome</keyword>
<feature type="repeat" description="WD" evidence="3">
    <location>
        <begin position="249"/>
        <end position="291"/>
    </location>
</feature>
<dbReference type="PROSITE" id="PS50294">
    <property type="entry name" value="WD_REPEATS_REGION"/>
    <property type="match status" value="3"/>
</dbReference>
<evidence type="ECO:0000313" key="7">
    <source>
        <dbReference type="EMBL" id="KAF9691621.1"/>
    </source>
</evidence>
<organism evidence="7 8">
    <name type="scientific">Ascochyta lentis</name>
    <dbReference type="NCBI Taxonomy" id="205686"/>
    <lineage>
        <taxon>Eukaryota</taxon>
        <taxon>Fungi</taxon>
        <taxon>Dikarya</taxon>
        <taxon>Ascomycota</taxon>
        <taxon>Pezizomycotina</taxon>
        <taxon>Dothideomycetes</taxon>
        <taxon>Pleosporomycetidae</taxon>
        <taxon>Pleosporales</taxon>
        <taxon>Pleosporineae</taxon>
        <taxon>Didymellaceae</taxon>
        <taxon>Ascochyta</taxon>
    </lineage>
</organism>
<feature type="repeat" description="WD" evidence="3">
    <location>
        <begin position="82"/>
        <end position="114"/>
    </location>
</feature>
<feature type="region of interest" description="Disordered" evidence="5">
    <location>
        <begin position="1"/>
        <end position="21"/>
    </location>
</feature>
<dbReference type="PROSITE" id="PS50082">
    <property type="entry name" value="WD_REPEATS_2"/>
    <property type="match status" value="6"/>
</dbReference>
<dbReference type="Gene3D" id="1.10.10.2120">
    <property type="match status" value="1"/>
</dbReference>
<feature type="repeat" description="WD" evidence="3">
    <location>
        <begin position="124"/>
        <end position="156"/>
    </location>
</feature>
<feature type="compositionally biased region" description="Acidic residues" evidence="5">
    <location>
        <begin position="432"/>
        <end position="444"/>
    </location>
</feature>
<sequence length="944" mass="103290">MEREPYQHQFEGGPRARPKRAVTDYGATTVQWMRNRRPRYKNAAMPERERPSASYIVDMEPPAARLANAAESIPAKAVHSSLNKVKHPINVVKWTPEGRRLLTGSTSGEFTLWNGMGFNFETIMQAHEAAIRCVEYAHTDDWLLSADQTGVVKYWQTNFNNVKEMQAHTEAVRGLAIAPTDSKFVTCADDTTLKIWDFASSQEEQTLTGHGWEVKSVDWHPHKGLLVSGSKDHQVKFWDPRTGRCLTTLHGHKNPIAKTMFEPTQGNLLATCARDHTARIFDLRMMRDVLLLRGHEKDIITMAWHPMHKNLLSTGGVDGSIHHYLLDEQNAPAGTPPTLSPYDSADPQNAPAQAIYPAHSIQYAHDFTVWALDWHPLGHILASGSNDRVTRFWTRPRPGDTKYPEDRYHIGQAAAEANGTFDRGHGRRQRAEEEEQEAEDEAEGLVDQKLPPKTAGIGSLPFLPPGLNLPGLAPANPDGSSSALPGIGGVPHPGGPGMPPLPPPPTGMNPFANGPPPPFPAGIPAGMDPSRLAALLQSGAVPPPPHYHTTADHPNTNRLSPHSKAAAHHNSPLVPRPTSNSHPACRPASRPQAFPKAYPRLPPTTSSLRTAGHPNIGFQHGSSAREHITRSIAFYATLFQQNCKQSWPEVLHHASQFEQQAKSKWPAYHEEMRGIADGAGKELLDIVAINVRTEINFGLFSDGCTALAWHTEGRAWMGQNWDWLPAQKQNLIITKISQPSKPTILQVTEAGILGKIGFNSSSLGVLFTAIRVHGVSPTNLPAHLGLRKALESTSVASAIRALESAGMASSAHILLGDTATAVGVEFTKSTFRYCELDASGSVVHTNHLLKEHPGEVEAPWLADSGARLATMRENMGRLGGEPSWGAVEGLFEDEGNLPGAICRVRSGEMGSETLFNIVMDLKERRAVVRLGRPTQVEERVVLQL</sequence>
<comment type="subcellular location">
    <subcellularLocation>
        <location evidence="4">Nucleus</location>
    </subcellularLocation>
</comment>
<reference evidence="7" key="2">
    <citation type="submission" date="2020-09" db="EMBL/GenBank/DDBJ databases">
        <title>Reference genome assembly for Australian Ascochyta lentis isolate Al4.</title>
        <authorList>
            <person name="Lee R.C."/>
            <person name="Farfan-Caceres L.M."/>
            <person name="Debler J.W."/>
            <person name="Williams A.H."/>
            <person name="Henares B.M."/>
        </authorList>
    </citation>
    <scope>NUCLEOTIDE SEQUENCE</scope>
    <source>
        <strain evidence="7">Al4</strain>
    </source>
</reference>
<dbReference type="InterPro" id="IPR015943">
    <property type="entry name" value="WD40/YVTN_repeat-like_dom_sf"/>
</dbReference>
<feature type="region of interest" description="Disordered" evidence="5">
    <location>
        <begin position="418"/>
        <end position="451"/>
    </location>
</feature>
<dbReference type="Pfam" id="PF00400">
    <property type="entry name" value="WD40"/>
    <property type="match status" value="6"/>
</dbReference>
<dbReference type="Proteomes" id="UP000651452">
    <property type="component" value="Unassembled WGS sequence"/>
</dbReference>
<evidence type="ECO:0000313" key="8">
    <source>
        <dbReference type="Proteomes" id="UP000651452"/>
    </source>
</evidence>
<dbReference type="InterPro" id="IPR045245">
    <property type="entry name" value="Pfs2-like"/>
</dbReference>
<evidence type="ECO:0000256" key="3">
    <source>
        <dbReference type="PROSITE-ProRule" id="PRU00221"/>
    </source>
</evidence>
<evidence type="ECO:0000259" key="6">
    <source>
        <dbReference type="Pfam" id="PF03417"/>
    </source>
</evidence>
<dbReference type="InterPro" id="IPR047794">
    <property type="entry name" value="C45_proenzyme-like"/>
</dbReference>
<comment type="caution">
    <text evidence="7">The sequence shown here is derived from an EMBL/GenBank/DDBJ whole genome shotgun (WGS) entry which is preliminary data.</text>
</comment>
<feature type="region of interest" description="Disordered" evidence="5">
    <location>
        <begin position="471"/>
        <end position="501"/>
    </location>
</feature>
<proteinExistence type="predicted"/>
<dbReference type="SUPFAM" id="SSF50978">
    <property type="entry name" value="WD40 repeat-like"/>
    <property type="match status" value="1"/>
</dbReference>
<feature type="domain" description="Peptidase C45 hydrolase" evidence="6">
    <location>
        <begin position="709"/>
        <end position="934"/>
    </location>
</feature>
<keyword evidence="4" id="KW-0507">mRNA processing</keyword>
<name>A0A8H7IUC9_9PLEO</name>
<dbReference type="AlphaFoldDB" id="A0A8H7IUC9"/>
<evidence type="ECO:0000256" key="1">
    <source>
        <dbReference type="ARBA" id="ARBA00025498"/>
    </source>
</evidence>
<dbReference type="FunFam" id="2.130.10.10:FF:002010">
    <property type="entry name" value="WD40 repeat-like protein"/>
    <property type="match status" value="1"/>
</dbReference>
<protein>
    <recommendedName>
        <fullName evidence="2 4">Polyadenylation factor subunit 2</fullName>
    </recommendedName>
</protein>
<dbReference type="GO" id="GO:0005847">
    <property type="term" value="C:mRNA cleavage and polyadenylation specificity factor complex"/>
    <property type="evidence" value="ECO:0007669"/>
    <property type="project" value="TreeGrafter"/>
</dbReference>
<keyword evidence="3" id="KW-0853">WD repeat</keyword>
<dbReference type="SMART" id="SM00320">
    <property type="entry name" value="WD40"/>
    <property type="match status" value="7"/>
</dbReference>
<gene>
    <name evidence="7" type="ORF">EKO04_010495</name>
</gene>
<evidence type="ECO:0000256" key="5">
    <source>
        <dbReference type="SAM" id="MobiDB-lite"/>
    </source>
</evidence>
<dbReference type="CDD" id="cd00200">
    <property type="entry name" value="WD40"/>
    <property type="match status" value="1"/>
</dbReference>
<dbReference type="InterPro" id="IPR001680">
    <property type="entry name" value="WD40_rpt"/>
</dbReference>
<dbReference type="OrthoDB" id="16717at2759"/>
<feature type="repeat" description="WD" evidence="3">
    <location>
        <begin position="165"/>
        <end position="206"/>
    </location>
</feature>
<dbReference type="PANTHER" id="PTHR22836">
    <property type="entry name" value="WD40 REPEAT PROTEIN"/>
    <property type="match status" value="1"/>
</dbReference>
<evidence type="ECO:0000256" key="2">
    <source>
        <dbReference type="ARBA" id="ARBA00026154"/>
    </source>
</evidence>
<feature type="region of interest" description="Disordered" evidence="5">
    <location>
        <begin position="537"/>
        <end position="621"/>
    </location>
</feature>
<dbReference type="PANTHER" id="PTHR22836:SF0">
    <property type="entry name" value="PRE-MRNA 3' END PROCESSING PROTEIN WDR33"/>
    <property type="match status" value="1"/>
</dbReference>
<dbReference type="Gene3D" id="2.130.10.10">
    <property type="entry name" value="YVTN repeat-like/Quinoprotein amine dehydrogenase"/>
    <property type="match status" value="2"/>
</dbReference>
<keyword evidence="4" id="KW-0539">Nucleus</keyword>
<evidence type="ECO:0000256" key="4">
    <source>
        <dbReference type="RuleBase" id="RU369034"/>
    </source>
</evidence>